<feature type="transmembrane region" description="Helical" evidence="1">
    <location>
        <begin position="7"/>
        <end position="26"/>
    </location>
</feature>
<dbReference type="Proteomes" id="UP000061382">
    <property type="component" value="Chromosome"/>
</dbReference>
<feature type="transmembrane region" description="Helical" evidence="1">
    <location>
        <begin position="87"/>
        <end position="106"/>
    </location>
</feature>
<organism evidence="2 3">
    <name type="scientific">Rufibacter tibetensis</name>
    <dbReference type="NCBI Taxonomy" id="512763"/>
    <lineage>
        <taxon>Bacteria</taxon>
        <taxon>Pseudomonadati</taxon>
        <taxon>Bacteroidota</taxon>
        <taxon>Cytophagia</taxon>
        <taxon>Cytophagales</taxon>
        <taxon>Hymenobacteraceae</taxon>
        <taxon>Rufibacter</taxon>
    </lineage>
</organism>
<keyword evidence="3" id="KW-1185">Reference proteome</keyword>
<proteinExistence type="predicted"/>
<dbReference type="OrthoDB" id="1364223at2"/>
<dbReference type="AlphaFoldDB" id="A0A0P0C222"/>
<evidence type="ECO:0000313" key="3">
    <source>
        <dbReference type="Proteomes" id="UP000061382"/>
    </source>
</evidence>
<dbReference type="KEGG" id="rti:DC20_08355"/>
<gene>
    <name evidence="2" type="ORF">DC20_08355</name>
</gene>
<dbReference type="PATRIC" id="fig|512763.3.peg.1840"/>
<dbReference type="EMBL" id="CP012643">
    <property type="protein sequence ID" value="ALI98983.1"/>
    <property type="molecule type" value="Genomic_DNA"/>
</dbReference>
<keyword evidence="1" id="KW-1133">Transmembrane helix</keyword>
<accession>A0A0P0C222</accession>
<reference evidence="2 3" key="1">
    <citation type="submission" date="2015-08" db="EMBL/GenBank/DDBJ databases">
        <title>Complete genome sequence of Rufibacter tibetensis strain 1351t, a radiation-resistant bacterium from tibet plateau.</title>
        <authorList>
            <person name="Dai J."/>
        </authorList>
    </citation>
    <scope>NUCLEOTIDE SEQUENCE [LARGE SCALE GENOMIC DNA]</scope>
    <source>
        <strain evidence="2 3">1351</strain>
    </source>
</reference>
<evidence type="ECO:0000256" key="1">
    <source>
        <dbReference type="SAM" id="Phobius"/>
    </source>
</evidence>
<dbReference type="STRING" id="512763.DC20_08355"/>
<dbReference type="RefSeq" id="WP_062543413.1">
    <property type="nucleotide sequence ID" value="NZ_CP012643.1"/>
</dbReference>
<evidence type="ECO:0000313" key="2">
    <source>
        <dbReference type="EMBL" id="ALI98983.1"/>
    </source>
</evidence>
<protein>
    <submittedName>
        <fullName evidence="2">Uncharacterized protein</fullName>
    </submittedName>
</protein>
<keyword evidence="1" id="KW-0812">Transmembrane</keyword>
<sequence>MDSKIRWTLVLTLLMPLFMIIAVFMAGGGHGWYGPAFLLFPWASLPMVLSKNPESLQFLLISLAFLQWPLYGFLLDLTKETTRFKNTVLSLVLSHIFFFVLTLFYVKEPFN</sequence>
<feature type="transmembrane region" description="Helical" evidence="1">
    <location>
        <begin position="56"/>
        <end position="75"/>
    </location>
</feature>
<keyword evidence="1" id="KW-0472">Membrane</keyword>
<name>A0A0P0C222_9BACT</name>